<dbReference type="Proteomes" id="UP000557307">
    <property type="component" value="Unassembled WGS sequence"/>
</dbReference>
<comment type="caution">
    <text evidence="1">The sequence shown here is derived from an EMBL/GenBank/DDBJ whole genome shotgun (WGS) entry which is preliminary data.</text>
</comment>
<dbReference type="EMBL" id="JACHGF010000018">
    <property type="protein sequence ID" value="MBB5287440.1"/>
    <property type="molecule type" value="Genomic_DNA"/>
</dbReference>
<dbReference type="AlphaFoldDB" id="A0A840U5U0"/>
<dbReference type="Pfam" id="PF20329">
    <property type="entry name" value="DUF6624"/>
    <property type="match status" value="1"/>
</dbReference>
<reference evidence="1 2" key="1">
    <citation type="submission" date="2020-08" db="EMBL/GenBank/DDBJ databases">
        <title>Genomic Encyclopedia of Type Strains, Phase IV (KMG-IV): sequencing the most valuable type-strain genomes for metagenomic binning, comparative biology and taxonomic classification.</title>
        <authorList>
            <person name="Goeker M."/>
        </authorList>
    </citation>
    <scope>NUCLEOTIDE SEQUENCE [LARGE SCALE GENOMIC DNA]</scope>
    <source>
        <strain evidence="1 2">DSM 105074</strain>
    </source>
</reference>
<keyword evidence="2" id="KW-1185">Reference proteome</keyword>
<gene>
    <name evidence="1" type="ORF">HNQ92_005603</name>
</gene>
<protein>
    <submittedName>
        <fullName evidence="1">Uncharacterized protein</fullName>
    </submittedName>
</protein>
<organism evidence="1 2">
    <name type="scientific">Rhabdobacter roseus</name>
    <dbReference type="NCBI Taxonomy" id="1655419"/>
    <lineage>
        <taxon>Bacteria</taxon>
        <taxon>Pseudomonadati</taxon>
        <taxon>Bacteroidota</taxon>
        <taxon>Cytophagia</taxon>
        <taxon>Cytophagales</taxon>
        <taxon>Cytophagaceae</taxon>
        <taxon>Rhabdobacter</taxon>
    </lineage>
</organism>
<name>A0A840U5U0_9BACT</name>
<dbReference type="RefSeq" id="WP_184179605.1">
    <property type="nucleotide sequence ID" value="NZ_JACHGF010000018.1"/>
</dbReference>
<dbReference type="InterPro" id="IPR046732">
    <property type="entry name" value="DUF6624"/>
</dbReference>
<evidence type="ECO:0000313" key="1">
    <source>
        <dbReference type="EMBL" id="MBB5287440.1"/>
    </source>
</evidence>
<accession>A0A840U5U0</accession>
<evidence type="ECO:0000313" key="2">
    <source>
        <dbReference type="Proteomes" id="UP000557307"/>
    </source>
</evidence>
<proteinExistence type="predicted"/>
<sequence length="183" mass="20784">MYTQLAQELIQLAEYDLAVREKLLAEGRLSEGYNPEMEAVHRANAARLQEIIAEIGWPTRSKVGDEASEAAWLIVQHSIGEPAFMKACYELMLGMQDDLNPQNLAYLHDRICYFEGRPQRYGTQYDTETQRYPVENKAAVNQLRAELKLPPLAEASLVEASGNTVELPQDEEAMAWRKKVGWV</sequence>